<keyword evidence="6" id="KW-0443">Lipid metabolism</keyword>
<feature type="region of interest" description="Disordered" evidence="13">
    <location>
        <begin position="363"/>
        <end position="387"/>
    </location>
</feature>
<evidence type="ECO:0000259" key="14">
    <source>
        <dbReference type="SMART" id="SM00563"/>
    </source>
</evidence>
<evidence type="ECO:0000256" key="2">
    <source>
        <dbReference type="ARBA" id="ARBA00010524"/>
    </source>
</evidence>
<dbReference type="InterPro" id="IPR000872">
    <property type="entry name" value="Tafazzin"/>
</dbReference>
<dbReference type="SMART" id="SM00563">
    <property type="entry name" value="PlsC"/>
    <property type="match status" value="1"/>
</dbReference>
<evidence type="ECO:0000256" key="4">
    <source>
        <dbReference type="ARBA" id="ARBA00022787"/>
    </source>
</evidence>
<keyword evidence="9" id="KW-0012">Acyltransferase</keyword>
<dbReference type="GO" id="GO:0005743">
    <property type="term" value="C:mitochondrial inner membrane"/>
    <property type="evidence" value="ECO:0007669"/>
    <property type="project" value="UniProtKB-SubCell"/>
</dbReference>
<organism evidence="15 16">
    <name type="scientific">Microdochium trichocladiopsis</name>
    <dbReference type="NCBI Taxonomy" id="1682393"/>
    <lineage>
        <taxon>Eukaryota</taxon>
        <taxon>Fungi</taxon>
        <taxon>Dikarya</taxon>
        <taxon>Ascomycota</taxon>
        <taxon>Pezizomycotina</taxon>
        <taxon>Sordariomycetes</taxon>
        <taxon>Xylariomycetidae</taxon>
        <taxon>Xylariales</taxon>
        <taxon>Microdochiaceae</taxon>
        <taxon>Microdochium</taxon>
    </lineage>
</organism>
<comment type="caution">
    <text evidence="15">The sequence shown here is derived from an EMBL/GenBank/DDBJ whole genome shotgun (WGS) entry which is preliminary data.</text>
</comment>
<evidence type="ECO:0000256" key="7">
    <source>
        <dbReference type="ARBA" id="ARBA00023128"/>
    </source>
</evidence>
<evidence type="ECO:0000256" key="5">
    <source>
        <dbReference type="ARBA" id="ARBA00022792"/>
    </source>
</evidence>
<comment type="subcellular location">
    <subcellularLocation>
        <location evidence="1">Mitochondrion inner membrane</location>
        <topology evidence="1">Peripheral membrane protein</topology>
        <orientation evidence="1">Intermembrane side</orientation>
    </subcellularLocation>
    <subcellularLocation>
        <location evidence="10">Mitochondrion outer membrane</location>
        <topology evidence="10">Peripheral membrane protein</topology>
        <orientation evidence="10">Intermembrane side</orientation>
    </subcellularLocation>
</comment>
<dbReference type="GO" id="GO:0005741">
    <property type="term" value="C:mitochondrial outer membrane"/>
    <property type="evidence" value="ECO:0007669"/>
    <property type="project" value="UniProtKB-SubCell"/>
</dbReference>
<dbReference type="PANTHER" id="PTHR12497">
    <property type="entry name" value="TAZ PROTEIN TAFAZZIN"/>
    <property type="match status" value="1"/>
</dbReference>
<dbReference type="EMBL" id="JAGTJQ010000001">
    <property type="protein sequence ID" value="KAH7041300.1"/>
    <property type="molecule type" value="Genomic_DNA"/>
</dbReference>
<feature type="region of interest" description="Disordered" evidence="13">
    <location>
        <begin position="1"/>
        <end position="22"/>
    </location>
</feature>
<evidence type="ECO:0000256" key="1">
    <source>
        <dbReference type="ARBA" id="ARBA00004137"/>
    </source>
</evidence>
<keyword evidence="4" id="KW-1000">Mitochondrion outer membrane</keyword>
<keyword evidence="5" id="KW-0999">Mitochondrion inner membrane</keyword>
<keyword evidence="3" id="KW-0808">Transferase</keyword>
<dbReference type="RefSeq" id="XP_046019355.1">
    <property type="nucleotide sequence ID" value="XM_046148958.1"/>
</dbReference>
<dbReference type="GO" id="GO:0035965">
    <property type="term" value="P:cardiolipin acyl-chain remodeling"/>
    <property type="evidence" value="ECO:0007669"/>
    <property type="project" value="TreeGrafter"/>
</dbReference>
<proteinExistence type="inferred from homology"/>
<dbReference type="GO" id="GO:0007007">
    <property type="term" value="P:inner mitochondrial membrane organization"/>
    <property type="evidence" value="ECO:0007669"/>
    <property type="project" value="TreeGrafter"/>
</dbReference>
<sequence length="387" mass="43884">MGQQSKEMQLPTPAPGHEDRPSLPARLASAATITFITSLCRTFLYGLNTVEVTGLDRFLDILDQRQDANSRQRGLITVSNHVSILDDPIMWGVLPLKYAMNPANHRWGLGAHDICFKNKPLEWFFAAGQVLPTHRVYHSPTGGLFQPTMAQAIRLLSSQPFKTQPPLASPAEAAHIPDPFTDGGLTFTSTGHDRFDAPSRYACNRHSWVHIFPEAMIHQQPQMTMRYFKWGVSRLILESEPMPDMLPIFIDGTQRVMPEDRTFPRFLPRAGVTFRMAFGDLIDMENRFGDLRARWQDLVRRQLHATEKGNRTLVMGELTDELKYGAEAVALRVEVARRVREEVAKVRGLMGFPDERPGLELAETWARDPTKDNLKSDIDDSLEGKRR</sequence>
<dbReference type="AlphaFoldDB" id="A0A9P8YJ98"/>
<dbReference type="PANTHER" id="PTHR12497:SF0">
    <property type="entry name" value="TAFAZZIN"/>
    <property type="match status" value="1"/>
</dbReference>
<evidence type="ECO:0000256" key="13">
    <source>
        <dbReference type="SAM" id="MobiDB-lite"/>
    </source>
</evidence>
<evidence type="ECO:0000256" key="8">
    <source>
        <dbReference type="ARBA" id="ARBA00023136"/>
    </source>
</evidence>
<evidence type="ECO:0000256" key="11">
    <source>
        <dbReference type="ARBA" id="ARBA00047906"/>
    </source>
</evidence>
<comment type="similarity">
    <text evidence="2 12">Belongs to the taffazin family.</text>
</comment>
<feature type="domain" description="Phospholipid/glycerol acyltransferase" evidence="14">
    <location>
        <begin position="75"/>
        <end position="253"/>
    </location>
</feature>
<feature type="compositionally biased region" description="Basic and acidic residues" evidence="13">
    <location>
        <begin position="365"/>
        <end position="387"/>
    </location>
</feature>
<dbReference type="OrthoDB" id="193467at2759"/>
<protein>
    <recommendedName>
        <fullName evidence="12">Tafazzin family protein</fullName>
    </recommendedName>
</protein>
<evidence type="ECO:0000256" key="6">
    <source>
        <dbReference type="ARBA" id="ARBA00023098"/>
    </source>
</evidence>
<keyword evidence="8" id="KW-0472">Membrane</keyword>
<comment type="catalytic activity">
    <reaction evidence="11">
        <text>1'-[1,2-diacyl-sn-glycero-3-phospho],3'-[1-acyl-sn-glycero-3-phospho]-glycerol + a 1,2-diacyl-sn-glycero-3-phosphocholine = a cardiolipin + a 1-acyl-sn-glycero-3-phosphocholine</text>
        <dbReference type="Rhea" id="RHEA:33731"/>
        <dbReference type="ChEBI" id="CHEBI:57643"/>
        <dbReference type="ChEBI" id="CHEBI:58168"/>
        <dbReference type="ChEBI" id="CHEBI:62237"/>
        <dbReference type="ChEBI" id="CHEBI:64743"/>
    </reaction>
    <physiologicalReaction direction="left-to-right" evidence="11">
        <dbReference type="Rhea" id="RHEA:33732"/>
    </physiologicalReaction>
    <physiologicalReaction direction="right-to-left" evidence="11">
        <dbReference type="Rhea" id="RHEA:33733"/>
    </physiologicalReaction>
</comment>
<dbReference type="SUPFAM" id="SSF69593">
    <property type="entry name" value="Glycerol-3-phosphate (1)-acyltransferase"/>
    <property type="match status" value="1"/>
</dbReference>
<dbReference type="GO" id="GO:0047184">
    <property type="term" value="F:1-acylglycerophosphocholine O-acyltransferase activity"/>
    <property type="evidence" value="ECO:0007669"/>
    <property type="project" value="TreeGrafter"/>
</dbReference>
<evidence type="ECO:0000313" key="16">
    <source>
        <dbReference type="Proteomes" id="UP000756346"/>
    </source>
</evidence>
<dbReference type="GeneID" id="70178504"/>
<dbReference type="Pfam" id="PF01553">
    <property type="entry name" value="Acyltransferase"/>
    <property type="match status" value="1"/>
</dbReference>
<name>A0A9P8YJ98_9PEZI</name>
<keyword evidence="16" id="KW-1185">Reference proteome</keyword>
<keyword evidence="7" id="KW-0496">Mitochondrion</keyword>
<evidence type="ECO:0000256" key="12">
    <source>
        <dbReference type="RuleBase" id="RU365062"/>
    </source>
</evidence>
<gene>
    <name evidence="15" type="ORF">B0I36DRAFT_21543</name>
</gene>
<dbReference type="PRINTS" id="PR00979">
    <property type="entry name" value="TAFAZZIN"/>
</dbReference>
<evidence type="ECO:0000256" key="9">
    <source>
        <dbReference type="ARBA" id="ARBA00023315"/>
    </source>
</evidence>
<dbReference type="InterPro" id="IPR002123">
    <property type="entry name" value="Plipid/glycerol_acylTrfase"/>
</dbReference>
<accession>A0A9P8YJ98</accession>
<reference evidence="15" key="1">
    <citation type="journal article" date="2021" name="Nat. Commun.">
        <title>Genetic determinants of endophytism in the Arabidopsis root mycobiome.</title>
        <authorList>
            <person name="Mesny F."/>
            <person name="Miyauchi S."/>
            <person name="Thiergart T."/>
            <person name="Pickel B."/>
            <person name="Atanasova L."/>
            <person name="Karlsson M."/>
            <person name="Huettel B."/>
            <person name="Barry K.W."/>
            <person name="Haridas S."/>
            <person name="Chen C."/>
            <person name="Bauer D."/>
            <person name="Andreopoulos W."/>
            <person name="Pangilinan J."/>
            <person name="LaButti K."/>
            <person name="Riley R."/>
            <person name="Lipzen A."/>
            <person name="Clum A."/>
            <person name="Drula E."/>
            <person name="Henrissat B."/>
            <person name="Kohler A."/>
            <person name="Grigoriev I.V."/>
            <person name="Martin F.M."/>
            <person name="Hacquard S."/>
        </authorList>
    </citation>
    <scope>NUCLEOTIDE SEQUENCE</scope>
    <source>
        <strain evidence="15">MPI-CAGE-CH-0230</strain>
    </source>
</reference>
<evidence type="ECO:0000256" key="10">
    <source>
        <dbReference type="ARBA" id="ARBA00024323"/>
    </source>
</evidence>
<dbReference type="Proteomes" id="UP000756346">
    <property type="component" value="Unassembled WGS sequence"/>
</dbReference>
<evidence type="ECO:0000256" key="3">
    <source>
        <dbReference type="ARBA" id="ARBA00022679"/>
    </source>
</evidence>
<evidence type="ECO:0000313" key="15">
    <source>
        <dbReference type="EMBL" id="KAH7041300.1"/>
    </source>
</evidence>